<reference evidence="1" key="1">
    <citation type="submission" date="2020-08" db="EMBL/GenBank/DDBJ databases">
        <title>Multicomponent nature underlies the extraordinary mechanical properties of spider dragline silk.</title>
        <authorList>
            <person name="Kono N."/>
            <person name="Nakamura H."/>
            <person name="Mori M."/>
            <person name="Yoshida Y."/>
            <person name="Ohtoshi R."/>
            <person name="Malay A.D."/>
            <person name="Moran D.A.P."/>
            <person name="Tomita M."/>
            <person name="Numata K."/>
            <person name="Arakawa K."/>
        </authorList>
    </citation>
    <scope>NUCLEOTIDE SEQUENCE</scope>
</reference>
<accession>A0A8X6Q9Y1</accession>
<protein>
    <submittedName>
        <fullName evidence="1">Uncharacterized protein</fullName>
    </submittedName>
</protein>
<sequence length="35" mass="4242">DCVKTKLLYPSDYDHELPEVITRRLLLEFLTFDEE</sequence>
<evidence type="ECO:0000313" key="1">
    <source>
        <dbReference type="EMBL" id="GFU03300.1"/>
    </source>
</evidence>
<dbReference type="EMBL" id="BMAW01123451">
    <property type="protein sequence ID" value="GFU03300.1"/>
    <property type="molecule type" value="Genomic_DNA"/>
</dbReference>
<gene>
    <name evidence="1" type="ORF">NPIL_237761</name>
</gene>
<proteinExistence type="predicted"/>
<name>A0A8X6Q9Y1_NEPPI</name>
<dbReference type="Proteomes" id="UP000887013">
    <property type="component" value="Unassembled WGS sequence"/>
</dbReference>
<dbReference type="AlphaFoldDB" id="A0A8X6Q9Y1"/>
<comment type="caution">
    <text evidence="1">The sequence shown here is derived from an EMBL/GenBank/DDBJ whole genome shotgun (WGS) entry which is preliminary data.</text>
</comment>
<evidence type="ECO:0000313" key="2">
    <source>
        <dbReference type="Proteomes" id="UP000887013"/>
    </source>
</evidence>
<feature type="non-terminal residue" evidence="1">
    <location>
        <position position="1"/>
    </location>
</feature>
<keyword evidence="2" id="KW-1185">Reference proteome</keyword>
<organism evidence="1 2">
    <name type="scientific">Nephila pilipes</name>
    <name type="common">Giant wood spider</name>
    <name type="synonym">Nephila maculata</name>
    <dbReference type="NCBI Taxonomy" id="299642"/>
    <lineage>
        <taxon>Eukaryota</taxon>
        <taxon>Metazoa</taxon>
        <taxon>Ecdysozoa</taxon>
        <taxon>Arthropoda</taxon>
        <taxon>Chelicerata</taxon>
        <taxon>Arachnida</taxon>
        <taxon>Araneae</taxon>
        <taxon>Araneomorphae</taxon>
        <taxon>Entelegynae</taxon>
        <taxon>Araneoidea</taxon>
        <taxon>Nephilidae</taxon>
        <taxon>Nephila</taxon>
    </lineage>
</organism>